<sequence>MTPLYNIFLYHLESVFTYTGISRGPRLSIDYLAYTCILTPHWITSNEPTFFIELSCRYYIKINRCIVIDENHLIFHFLSE</sequence>
<proteinExistence type="predicted"/>
<keyword evidence="2" id="KW-1185">Reference proteome</keyword>
<accession>A0A2K1Y5J9</accession>
<dbReference type="EMBL" id="CM009302">
    <property type="protein sequence ID" value="PNT08309.1"/>
    <property type="molecule type" value="Genomic_DNA"/>
</dbReference>
<name>A0A2K1Y5J9_POPTR</name>
<gene>
    <name evidence="1" type="ORF">POPTR_013G141200</name>
</gene>
<evidence type="ECO:0000313" key="2">
    <source>
        <dbReference type="Proteomes" id="UP000006729"/>
    </source>
</evidence>
<dbReference type="AlphaFoldDB" id="A0A2K1Y5J9"/>
<dbReference type="InParanoid" id="A0A2K1Y5J9"/>
<protein>
    <submittedName>
        <fullName evidence="1">Uncharacterized protein</fullName>
    </submittedName>
</protein>
<dbReference type="Proteomes" id="UP000006729">
    <property type="component" value="Chromosome 13"/>
</dbReference>
<reference evidence="1 2" key="1">
    <citation type="journal article" date="2006" name="Science">
        <title>The genome of black cottonwood, Populus trichocarpa (Torr. &amp; Gray).</title>
        <authorList>
            <person name="Tuskan G.A."/>
            <person name="Difazio S."/>
            <person name="Jansson S."/>
            <person name="Bohlmann J."/>
            <person name="Grigoriev I."/>
            <person name="Hellsten U."/>
            <person name="Putnam N."/>
            <person name="Ralph S."/>
            <person name="Rombauts S."/>
            <person name="Salamov A."/>
            <person name="Schein J."/>
            <person name="Sterck L."/>
            <person name="Aerts A."/>
            <person name="Bhalerao R.R."/>
            <person name="Bhalerao R.P."/>
            <person name="Blaudez D."/>
            <person name="Boerjan W."/>
            <person name="Brun A."/>
            <person name="Brunner A."/>
            <person name="Busov V."/>
            <person name="Campbell M."/>
            <person name="Carlson J."/>
            <person name="Chalot M."/>
            <person name="Chapman J."/>
            <person name="Chen G.L."/>
            <person name="Cooper D."/>
            <person name="Coutinho P.M."/>
            <person name="Couturier J."/>
            <person name="Covert S."/>
            <person name="Cronk Q."/>
            <person name="Cunningham R."/>
            <person name="Davis J."/>
            <person name="Degroeve S."/>
            <person name="Dejardin A."/>
            <person name="Depamphilis C."/>
            <person name="Detter J."/>
            <person name="Dirks B."/>
            <person name="Dubchak I."/>
            <person name="Duplessis S."/>
            <person name="Ehlting J."/>
            <person name="Ellis B."/>
            <person name="Gendler K."/>
            <person name="Goodstein D."/>
            <person name="Gribskov M."/>
            <person name="Grimwood J."/>
            <person name="Groover A."/>
            <person name="Gunter L."/>
            <person name="Hamberger B."/>
            <person name="Heinze B."/>
            <person name="Helariutta Y."/>
            <person name="Henrissat B."/>
            <person name="Holligan D."/>
            <person name="Holt R."/>
            <person name="Huang W."/>
            <person name="Islam-Faridi N."/>
            <person name="Jones S."/>
            <person name="Jones-Rhoades M."/>
            <person name="Jorgensen R."/>
            <person name="Joshi C."/>
            <person name="Kangasjarvi J."/>
            <person name="Karlsson J."/>
            <person name="Kelleher C."/>
            <person name="Kirkpatrick R."/>
            <person name="Kirst M."/>
            <person name="Kohler A."/>
            <person name="Kalluri U."/>
            <person name="Larimer F."/>
            <person name="Leebens-Mack J."/>
            <person name="Leple J.C."/>
            <person name="Locascio P."/>
            <person name="Lou Y."/>
            <person name="Lucas S."/>
            <person name="Martin F."/>
            <person name="Montanini B."/>
            <person name="Napoli C."/>
            <person name="Nelson D.R."/>
            <person name="Nelson C."/>
            <person name="Nieminen K."/>
            <person name="Nilsson O."/>
            <person name="Pereda V."/>
            <person name="Peter G."/>
            <person name="Philippe R."/>
            <person name="Pilate G."/>
            <person name="Poliakov A."/>
            <person name="Razumovskaya J."/>
            <person name="Richardson P."/>
            <person name="Rinaldi C."/>
            <person name="Ritland K."/>
            <person name="Rouze P."/>
            <person name="Ryaboy D."/>
            <person name="Schmutz J."/>
            <person name="Schrader J."/>
            <person name="Segerman B."/>
            <person name="Shin H."/>
            <person name="Siddiqui A."/>
            <person name="Sterky F."/>
            <person name="Terry A."/>
            <person name="Tsai C.J."/>
            <person name="Uberbacher E."/>
            <person name="Unneberg P."/>
            <person name="Vahala J."/>
            <person name="Wall K."/>
            <person name="Wessler S."/>
            <person name="Yang G."/>
            <person name="Yin T."/>
            <person name="Douglas C."/>
            <person name="Marra M."/>
            <person name="Sandberg G."/>
            <person name="Van de Peer Y."/>
            <person name="Rokhsar D."/>
        </authorList>
    </citation>
    <scope>NUCLEOTIDE SEQUENCE [LARGE SCALE GENOMIC DNA]</scope>
    <source>
        <strain evidence="2">cv. Nisqually</strain>
    </source>
</reference>
<organism evidence="1 2">
    <name type="scientific">Populus trichocarpa</name>
    <name type="common">Western balsam poplar</name>
    <name type="synonym">Populus balsamifera subsp. trichocarpa</name>
    <dbReference type="NCBI Taxonomy" id="3694"/>
    <lineage>
        <taxon>Eukaryota</taxon>
        <taxon>Viridiplantae</taxon>
        <taxon>Streptophyta</taxon>
        <taxon>Embryophyta</taxon>
        <taxon>Tracheophyta</taxon>
        <taxon>Spermatophyta</taxon>
        <taxon>Magnoliopsida</taxon>
        <taxon>eudicotyledons</taxon>
        <taxon>Gunneridae</taxon>
        <taxon>Pentapetalae</taxon>
        <taxon>rosids</taxon>
        <taxon>fabids</taxon>
        <taxon>Malpighiales</taxon>
        <taxon>Salicaceae</taxon>
        <taxon>Saliceae</taxon>
        <taxon>Populus</taxon>
    </lineage>
</organism>
<evidence type="ECO:0000313" key="1">
    <source>
        <dbReference type="EMBL" id="PNT08309.1"/>
    </source>
</evidence>